<evidence type="ECO:0000313" key="1">
    <source>
        <dbReference type="EMBL" id="TID23978.1"/>
    </source>
</evidence>
<dbReference type="AlphaFoldDB" id="A0A4Z1P7T5"/>
<name>A0A4Z1P7T5_9PEZI</name>
<evidence type="ECO:0000313" key="2">
    <source>
        <dbReference type="Proteomes" id="UP000298493"/>
    </source>
</evidence>
<organism evidence="1 2">
    <name type="scientific">Venturia nashicola</name>
    <dbReference type="NCBI Taxonomy" id="86259"/>
    <lineage>
        <taxon>Eukaryota</taxon>
        <taxon>Fungi</taxon>
        <taxon>Dikarya</taxon>
        <taxon>Ascomycota</taxon>
        <taxon>Pezizomycotina</taxon>
        <taxon>Dothideomycetes</taxon>
        <taxon>Pleosporomycetidae</taxon>
        <taxon>Venturiales</taxon>
        <taxon>Venturiaceae</taxon>
        <taxon>Venturia</taxon>
    </lineage>
</organism>
<accession>A0A4Z1P7T5</accession>
<dbReference type="EMBL" id="SNSC02000005">
    <property type="protein sequence ID" value="TID23978.1"/>
    <property type="molecule type" value="Genomic_DNA"/>
</dbReference>
<dbReference type="Proteomes" id="UP000298493">
    <property type="component" value="Unassembled WGS sequence"/>
</dbReference>
<comment type="caution">
    <text evidence="1">The sequence shown here is derived from an EMBL/GenBank/DDBJ whole genome shotgun (WGS) entry which is preliminary data.</text>
</comment>
<gene>
    <name evidence="1" type="ORF">E6O75_ATG02343</name>
</gene>
<proteinExistence type="predicted"/>
<reference evidence="1 2" key="1">
    <citation type="submission" date="2019-04" db="EMBL/GenBank/DDBJ databases">
        <title>High contiguity whole genome sequence and gene annotation resource for two Venturia nashicola isolates.</title>
        <authorList>
            <person name="Prokchorchik M."/>
            <person name="Won K."/>
            <person name="Lee Y."/>
            <person name="Choi E.D."/>
            <person name="Segonzac C."/>
            <person name="Sohn K.H."/>
        </authorList>
    </citation>
    <scope>NUCLEOTIDE SEQUENCE [LARGE SCALE GENOMIC DNA]</scope>
    <source>
        <strain evidence="1 2">PRI2</strain>
    </source>
</reference>
<keyword evidence="2" id="KW-1185">Reference proteome</keyword>
<protein>
    <submittedName>
        <fullName evidence="1">Uncharacterized protein</fullName>
    </submittedName>
</protein>
<sequence>MDFLDAEERPDFTTTEYQETLELHRQSDFLNFFENEFEVAMEEREDLVMQSDLAIDSFTTQMSLTLWSKPNDTSMMDLDNESTMELHEDPPIKTKAPKGFLDLPRELRQAIIYISHESKEANIKNWYEAYKYVDWANVLRKVHPVVEGDMNYVEKCWNKRVVVWPLDHIPCNNPLIDLDVPNLVAAQTAEVERLRTLRERIKGRGQDPTVGSS</sequence>